<proteinExistence type="predicted"/>
<dbReference type="AlphaFoldDB" id="A0A1M6Z732"/>
<dbReference type="Proteomes" id="UP000184028">
    <property type="component" value="Unassembled WGS sequence"/>
</dbReference>
<evidence type="ECO:0000313" key="2">
    <source>
        <dbReference type="Proteomes" id="UP000184028"/>
    </source>
</evidence>
<keyword evidence="2" id="KW-1185">Reference proteome</keyword>
<accession>A0A1M6Z732</accession>
<dbReference type="STRING" id="946677.SAMN05444484_101902"/>
<name>A0A1M6Z732_9FLAO</name>
<dbReference type="OrthoDB" id="9157385at2"/>
<evidence type="ECO:0000313" key="1">
    <source>
        <dbReference type="EMBL" id="SHL26294.1"/>
    </source>
</evidence>
<reference evidence="2" key="1">
    <citation type="submission" date="2016-11" db="EMBL/GenBank/DDBJ databases">
        <authorList>
            <person name="Varghese N."/>
            <person name="Submissions S."/>
        </authorList>
    </citation>
    <scope>NUCLEOTIDE SEQUENCE [LARGE SCALE GENOMIC DNA]</scope>
    <source>
        <strain evidence="2">DSM 24724</strain>
    </source>
</reference>
<dbReference type="RefSeq" id="WP_082815693.1">
    <property type="nucleotide sequence ID" value="NZ_FRBT01000001.1"/>
</dbReference>
<dbReference type="Gene3D" id="3.80.10.10">
    <property type="entry name" value="Ribonuclease Inhibitor"/>
    <property type="match status" value="1"/>
</dbReference>
<dbReference type="EMBL" id="FRBT01000001">
    <property type="protein sequence ID" value="SHL26294.1"/>
    <property type="molecule type" value="Genomic_DNA"/>
</dbReference>
<sequence length="247" mass="28876">MQKKQLSVNNYFKNMSEEVKFKLDYSANAHFKGITIYSEYLNEGVEYIRKNMITEVLVKSLNSSKKQKINFEFLKDVPFIEKFHCIVPLAKTSNISGLYYLTDLKDFAFSSYKDFDIDFEKNPNIEKLNIGYNSRIKNFNKLKHLKNLFLQVVESNDCKFLSDLENLEELRVINGKFNSLKGLEECKKLKNLFLQKCSNLVDVYSILKELDKLESAIFESSNKIDLIETGRIDLPAKLRININFKNI</sequence>
<gene>
    <name evidence="1" type="ORF">SAMN05444484_101902</name>
</gene>
<evidence type="ECO:0008006" key="3">
    <source>
        <dbReference type="Google" id="ProtNLM"/>
    </source>
</evidence>
<dbReference type="SUPFAM" id="SSF52047">
    <property type="entry name" value="RNI-like"/>
    <property type="match status" value="1"/>
</dbReference>
<dbReference type="InterPro" id="IPR032675">
    <property type="entry name" value="LRR_dom_sf"/>
</dbReference>
<protein>
    <recommendedName>
        <fullName evidence="3">Leucine rich repeat-containing protein</fullName>
    </recommendedName>
</protein>
<organism evidence="1 2">
    <name type="scientific">Flavobacterium chilense</name>
    <dbReference type="NCBI Taxonomy" id="946677"/>
    <lineage>
        <taxon>Bacteria</taxon>
        <taxon>Pseudomonadati</taxon>
        <taxon>Bacteroidota</taxon>
        <taxon>Flavobacteriia</taxon>
        <taxon>Flavobacteriales</taxon>
        <taxon>Flavobacteriaceae</taxon>
        <taxon>Flavobacterium</taxon>
    </lineage>
</organism>